<organism evidence="1 2">
    <name type="scientific">Rothia mucilaginosa (strain DY-18)</name>
    <name type="common">Stomatococcus mucilaginosus</name>
    <dbReference type="NCBI Taxonomy" id="680646"/>
    <lineage>
        <taxon>Bacteria</taxon>
        <taxon>Bacillati</taxon>
        <taxon>Actinomycetota</taxon>
        <taxon>Actinomycetes</taxon>
        <taxon>Micrococcales</taxon>
        <taxon>Micrococcaceae</taxon>
        <taxon>Rothia</taxon>
    </lineage>
</organism>
<dbReference type="AlphaFoldDB" id="D2NU08"/>
<proteinExistence type="predicted"/>
<dbReference type="HOGENOM" id="CLU_756225_0_0_11"/>
<reference evidence="1 2" key="2">
    <citation type="journal article" date="2010" name="J Osaka Dent Univ">
        <title>Isolation and identification of Rothia mucilaginosa from persistent apical periodontitis lesions.</title>
        <authorList>
            <person name="Yamane K."/>
            <person name="Yoshida M."/>
            <person name="Fujihira T."/>
            <person name="Baba T."/>
            <person name="Tsuji N."/>
            <person name="Hayashi H."/>
            <person name="Sugimori C."/>
            <person name="Yamanaka T."/>
            <person name="Mashimo C."/>
            <person name="Nambu T."/>
            <person name="Kawai H."/>
            <person name="Fukushima H."/>
        </authorList>
    </citation>
    <scope>NUCLEOTIDE SEQUENCE [LARGE SCALE GENOMIC DNA]</scope>
    <source>
        <strain evidence="1 2">DY-18</strain>
    </source>
</reference>
<gene>
    <name evidence="1" type="ordered locus">RMDY18_13020</name>
</gene>
<reference evidence="1 2" key="3">
    <citation type="journal article" date="2010" name="Sequencing">
        <title>Complete Genome Sequence of Rothia mucilaginosa DY-18: A Clinical Isolate with Dense Meshwork-Like Structures from a Persistent Apical Periodontitis Lesion.</title>
        <authorList>
            <person name="Yamane K."/>
            <person name="Nambu T."/>
            <person name="Yamanaka T."/>
            <person name="Mashimo C."/>
            <person name="Sugimori C."/>
            <person name="Leung K.-P."/>
            <person name="Fukushima H."/>
        </authorList>
    </citation>
    <scope>NUCLEOTIDE SEQUENCE [LARGE SCALE GENOMIC DNA]</scope>
    <source>
        <strain evidence="1 2">DY-18</strain>
    </source>
</reference>
<sequence length="366" mass="40825">MRLVHLNSGLNHRLQVTIQHSIQVVRLVAGTVIRNAVLREVVRTDTLRTVHGTHLRSTVCRILSVNLLLLVSQQARTQNAHRSFTVLQLRLLILHRHHNTGRQVSNTHRRVSGVHRLTTGARRTVHVNLQVVLVNLDFLGLIHLGEHQNTSSRSVDTALRLSRRNTLHTVHATLILQVCPHALSRLIRGALNSNLGVLVTAHVGAGRRNNLSLPALVLGITHVHAQQVTSEQSRLVTTGASLHLKNDVTAIIRVTRNQQAAQLLLSNLQLLLQTGNLRREIRILISHLASSLKVILQRSVLVIRSHNTGQLRVTAAHTACLTLVRLHSGVRQLILQVSVLIQQNLNRFKHSVLSSISRTLRRTGRH</sequence>
<evidence type="ECO:0000313" key="1">
    <source>
        <dbReference type="EMBL" id="BAI65134.1"/>
    </source>
</evidence>
<dbReference type="EMBL" id="AP011540">
    <property type="protein sequence ID" value="BAI65134.1"/>
    <property type="molecule type" value="Genomic_DNA"/>
</dbReference>
<dbReference type="eggNOG" id="ENOG502ZR73">
    <property type="taxonomic scope" value="Bacteria"/>
</dbReference>
<accession>D2NU08</accession>
<name>D2NU08_ROTMD</name>
<keyword evidence="2" id="KW-1185">Reference proteome</keyword>
<dbReference type="KEGG" id="rmu:RMDY18_13020"/>
<evidence type="ECO:0000313" key="2">
    <source>
        <dbReference type="Proteomes" id="UP000001883"/>
    </source>
</evidence>
<protein>
    <submittedName>
        <fullName evidence="1">ABC-type cobalamin transport system, ATPase component</fullName>
    </submittedName>
</protein>
<reference evidence="2" key="1">
    <citation type="submission" date="2009-07" db="EMBL/GenBank/DDBJ databases">
        <title>Complete genome sequence of Rothia mucilaginosa DJ.</title>
        <authorList>
            <person name="Yamane K."/>
            <person name="Nambu T."/>
            <person name="Mashimo C."/>
            <person name="Sugimori C."/>
            <person name="Yamanaka T."/>
            <person name="Leung K."/>
            <person name="Fukushima H."/>
        </authorList>
    </citation>
    <scope>NUCLEOTIDE SEQUENCE [LARGE SCALE GENOMIC DNA]</scope>
    <source>
        <strain evidence="2">DY-18</strain>
    </source>
</reference>
<dbReference type="Proteomes" id="UP000001883">
    <property type="component" value="Chromosome"/>
</dbReference>